<evidence type="ECO:0000313" key="1">
    <source>
        <dbReference type="EMBL" id="KAK1147944.1"/>
    </source>
</evidence>
<keyword evidence="2" id="KW-1185">Reference proteome</keyword>
<gene>
    <name evidence="1" type="ORF">N8T08_000460</name>
</gene>
<proteinExistence type="predicted"/>
<sequence length="104" mass="11396">MTGFDLDTVPPEDGAIDVKNETETAFDAEISLHDQMLMDQCLRATMKAHHSKHYSRKDISLEAKAFETSDLTVHEFMANSEGGQVYALAVLQAGPRSGNDGEPL</sequence>
<reference evidence="1 2" key="1">
    <citation type="journal article" date="2023" name="ACS Omega">
        <title>Identification of the Neoaspergillic Acid Biosynthesis Gene Cluster by Establishing an In Vitro CRISPR-Ribonucleoprotein Genetic System in Aspergillus melleus.</title>
        <authorList>
            <person name="Yuan B."/>
            <person name="Grau M.F."/>
            <person name="Murata R.M."/>
            <person name="Torok T."/>
            <person name="Venkateswaran K."/>
            <person name="Stajich J.E."/>
            <person name="Wang C.C.C."/>
        </authorList>
    </citation>
    <scope>NUCLEOTIDE SEQUENCE [LARGE SCALE GENOMIC DNA]</scope>
    <source>
        <strain evidence="1 2">IMV 1140</strain>
    </source>
</reference>
<dbReference type="EMBL" id="JAOPJF010000010">
    <property type="protein sequence ID" value="KAK1147944.1"/>
    <property type="molecule type" value="Genomic_DNA"/>
</dbReference>
<evidence type="ECO:0000313" key="2">
    <source>
        <dbReference type="Proteomes" id="UP001177260"/>
    </source>
</evidence>
<dbReference type="Proteomes" id="UP001177260">
    <property type="component" value="Unassembled WGS sequence"/>
</dbReference>
<protein>
    <submittedName>
        <fullName evidence="1">Uncharacterized protein</fullName>
    </submittedName>
</protein>
<comment type="caution">
    <text evidence="1">The sequence shown here is derived from an EMBL/GenBank/DDBJ whole genome shotgun (WGS) entry which is preliminary data.</text>
</comment>
<accession>A0ACC3BBP7</accession>
<name>A0ACC3BBP7_9EURO</name>
<organism evidence="1 2">
    <name type="scientific">Aspergillus melleus</name>
    <dbReference type="NCBI Taxonomy" id="138277"/>
    <lineage>
        <taxon>Eukaryota</taxon>
        <taxon>Fungi</taxon>
        <taxon>Dikarya</taxon>
        <taxon>Ascomycota</taxon>
        <taxon>Pezizomycotina</taxon>
        <taxon>Eurotiomycetes</taxon>
        <taxon>Eurotiomycetidae</taxon>
        <taxon>Eurotiales</taxon>
        <taxon>Aspergillaceae</taxon>
        <taxon>Aspergillus</taxon>
        <taxon>Aspergillus subgen. Circumdati</taxon>
    </lineage>
</organism>